<gene>
    <name evidence="7" type="ORF">ACIBP4_24080</name>
</gene>
<dbReference type="InterPro" id="IPR050953">
    <property type="entry name" value="N4_N6_ade-DNA_methylase"/>
</dbReference>
<evidence type="ECO:0000313" key="7">
    <source>
        <dbReference type="EMBL" id="MFI7265365.1"/>
    </source>
</evidence>
<reference evidence="7 8" key="1">
    <citation type="submission" date="2024-10" db="EMBL/GenBank/DDBJ databases">
        <title>The Natural Products Discovery Center: Release of the First 8490 Sequenced Strains for Exploring Actinobacteria Biosynthetic Diversity.</title>
        <authorList>
            <person name="Kalkreuter E."/>
            <person name="Kautsar S.A."/>
            <person name="Yang D."/>
            <person name="Bader C.D."/>
            <person name="Teijaro C.N."/>
            <person name="Fluegel L."/>
            <person name="Davis C.M."/>
            <person name="Simpson J.R."/>
            <person name="Lauterbach L."/>
            <person name="Steele A.D."/>
            <person name="Gui C."/>
            <person name="Meng S."/>
            <person name="Li G."/>
            <person name="Viehrig K."/>
            <person name="Ye F."/>
            <person name="Su P."/>
            <person name="Kiefer A.F."/>
            <person name="Nichols A."/>
            <person name="Cepeda A.J."/>
            <person name="Yan W."/>
            <person name="Fan B."/>
            <person name="Jiang Y."/>
            <person name="Adhikari A."/>
            <person name="Zheng C.-J."/>
            <person name="Schuster L."/>
            <person name="Cowan T.M."/>
            <person name="Smanski M.J."/>
            <person name="Chevrette M.G."/>
            <person name="De Carvalho L.P.S."/>
            <person name="Shen B."/>
        </authorList>
    </citation>
    <scope>NUCLEOTIDE SEQUENCE [LARGE SCALE GENOMIC DNA]</scope>
    <source>
        <strain evidence="7 8">NPDC049845</strain>
    </source>
</reference>
<dbReference type="Gene3D" id="3.40.50.150">
    <property type="entry name" value="Vaccinia Virus protein VP39"/>
    <property type="match status" value="2"/>
</dbReference>
<organism evidence="7 8">
    <name type="scientific">Micromonospora maritima</name>
    <dbReference type="NCBI Taxonomy" id="986711"/>
    <lineage>
        <taxon>Bacteria</taxon>
        <taxon>Bacillati</taxon>
        <taxon>Actinomycetota</taxon>
        <taxon>Actinomycetes</taxon>
        <taxon>Micromonosporales</taxon>
        <taxon>Micromonosporaceae</taxon>
        <taxon>Micromonospora</taxon>
    </lineage>
</organism>
<dbReference type="EC" id="2.1.1.72" evidence="1"/>
<sequence>MSATARNQVFTAVHTIGGLLPADMLVRIADGKDISGTKPADYRVVGARSVRDDAERHWDWLKSIWKELRDRLPAAPEADAPADPTGSAVTQWLEPLFTAFGFGVLTPIGATGITADDGAKTFPISHRWAHVPVHLAPWNAALDNPPATGGVPPQSLVQECLNRSDAHLWGVLTNGRQLRLLRDSNALASAAYVEFDLEAIFDGELFSEFVLLYRLLHVSRFAVGEGAAPSTCWLEKWRTEAISSGVRALEQLRKGVQEAITTLGTGFLRHPDNQRLREDLDVQAFHNALLRLVYRLLFLFVAEDRDALHPPGTDEEARDRYARYFSSARLRGHARRRRGSAHADLYRSLCIVLDALADVNGRPELGLPGLGGIFDGKLGTIPAATDEDRKDPLYGLSLGNEHLLTAVRHLSQVRDTGTRRWRTVDYRHLDAEELGSIYESLLELVPKHSAVDRTFELLELAGNTRKTTGSYYTPASLIECLLDSALDPVIDDAVKRGEVAATAAGQPDPSDMIVDELLSLTVCDPACGSGHFLVAAARRIAKRVAAVRERNPEPTLDAVRHALHEVIARCIYGVDLNPMAVELAKVSLWLEALEPGKPLSFLDAHIKHGNALIGATPALLKRGIPDEAFKPIEGDDKPFAKGLEKQNNQQRGKQLSFYGSDAAVLTANTVFAERARRITDAPADDLHSVRGQAAAYRAWTEASDYQRAHHSADAWCAAFTWHKTSEAPPAITDSIFRGMQDPQAGATDPQTLAEISRLRQQYRFFHWHLEFPEVFSVPEDGSDVDPATGWAGGFSCVLGNPPWERVKLQEQEFFATRSEKIAKAANKAAREKLISALGSSQEEAHRALYAEFIAARRMAEGISHLLRDSGRYPLAGRGDVNTYAVFAETASLAIAPRGRLGLVLPTGIATDATTAHFFSELIRSGRIASFLDFENESYLLSRDVDHRVRFALLTATGNGDRVDKASFAFGTRYIEDLDNRRFAMPPEEILLANPNTGTLPVFRSRRDAEITLGIYRRLPVLIREGDPQGNPWSLSFMRMFDMSNDSHLFRTREDLERDGWELSGNIFKRGQQRMLPLYEAKMLHHFDHRLGTYEGQTEAQANMGTLPRLTPEQHDDPECVPVPRYWVPEFDVPTERRTKMGNVIYDLGVKSRLAERGWRHGWLMGWRDIARSTDTRTMVAAVLPGYGVGHTNPLLFPANAEAAALIQACLTSFVFDYVLRQKIVGTHLTYGYLYQLPMPSLADFQTFEGVRWFVDRVVELTYTTMDTASYAEDLQCAGAPFRWDEARRETMRAELDAAFLHIYGLTRDEADYILDTFSVVKRLDEASHGTYRTKSLILDVYDRMASAGEAGAPYATLLNPPPGQGVRHQV</sequence>
<comment type="catalytic activity">
    <reaction evidence="5">
        <text>a 2'-deoxyadenosine in DNA + S-adenosyl-L-methionine = an N(6)-methyl-2'-deoxyadenosine in DNA + S-adenosyl-L-homocysteine + H(+)</text>
        <dbReference type="Rhea" id="RHEA:15197"/>
        <dbReference type="Rhea" id="RHEA-COMP:12418"/>
        <dbReference type="Rhea" id="RHEA-COMP:12419"/>
        <dbReference type="ChEBI" id="CHEBI:15378"/>
        <dbReference type="ChEBI" id="CHEBI:57856"/>
        <dbReference type="ChEBI" id="CHEBI:59789"/>
        <dbReference type="ChEBI" id="CHEBI:90615"/>
        <dbReference type="ChEBI" id="CHEBI:90616"/>
        <dbReference type="EC" id="2.1.1.72"/>
    </reaction>
</comment>
<protein>
    <recommendedName>
        <fullName evidence="1">site-specific DNA-methyltransferase (adenine-specific)</fullName>
        <ecNumber evidence="1">2.1.1.72</ecNumber>
    </recommendedName>
</protein>
<dbReference type="GO" id="GO:0008168">
    <property type="term" value="F:methyltransferase activity"/>
    <property type="evidence" value="ECO:0007669"/>
    <property type="project" value="UniProtKB-KW"/>
</dbReference>
<name>A0ABW7ZRZ7_9ACTN</name>
<evidence type="ECO:0000259" key="6">
    <source>
        <dbReference type="Pfam" id="PF07669"/>
    </source>
</evidence>
<dbReference type="Pfam" id="PF07669">
    <property type="entry name" value="Eco57I"/>
    <property type="match status" value="1"/>
</dbReference>
<dbReference type="PRINTS" id="PR00507">
    <property type="entry name" value="N12N6MTFRASE"/>
</dbReference>
<evidence type="ECO:0000313" key="8">
    <source>
        <dbReference type="Proteomes" id="UP001612812"/>
    </source>
</evidence>
<evidence type="ECO:0000256" key="5">
    <source>
        <dbReference type="ARBA" id="ARBA00047942"/>
    </source>
</evidence>
<proteinExistence type="predicted"/>
<dbReference type="GO" id="GO:0032259">
    <property type="term" value="P:methylation"/>
    <property type="evidence" value="ECO:0007669"/>
    <property type="project" value="UniProtKB-KW"/>
</dbReference>
<dbReference type="InterPro" id="IPR011639">
    <property type="entry name" value="MethylTrfase_TaqI-like_dom"/>
</dbReference>
<accession>A0ABW7ZRZ7</accession>
<keyword evidence="2 7" id="KW-0489">Methyltransferase</keyword>
<dbReference type="EMBL" id="JBITLE010000011">
    <property type="protein sequence ID" value="MFI7265365.1"/>
    <property type="molecule type" value="Genomic_DNA"/>
</dbReference>
<keyword evidence="3" id="KW-0808">Transferase</keyword>
<evidence type="ECO:0000256" key="1">
    <source>
        <dbReference type="ARBA" id="ARBA00011900"/>
    </source>
</evidence>
<dbReference type="PANTHER" id="PTHR33841">
    <property type="entry name" value="DNA METHYLTRANSFERASE YEEA-RELATED"/>
    <property type="match status" value="1"/>
</dbReference>
<dbReference type="InterPro" id="IPR029063">
    <property type="entry name" value="SAM-dependent_MTases_sf"/>
</dbReference>
<evidence type="ECO:0000256" key="4">
    <source>
        <dbReference type="ARBA" id="ARBA00022691"/>
    </source>
</evidence>
<keyword evidence="4" id="KW-0949">S-adenosyl-L-methionine</keyword>
<dbReference type="SUPFAM" id="SSF53335">
    <property type="entry name" value="S-adenosyl-L-methionine-dependent methyltransferases"/>
    <property type="match status" value="1"/>
</dbReference>
<dbReference type="Proteomes" id="UP001612812">
    <property type="component" value="Unassembled WGS sequence"/>
</dbReference>
<evidence type="ECO:0000256" key="3">
    <source>
        <dbReference type="ARBA" id="ARBA00022679"/>
    </source>
</evidence>
<comment type="caution">
    <text evidence="7">The sequence shown here is derived from an EMBL/GenBank/DDBJ whole genome shotgun (WGS) entry which is preliminary data.</text>
</comment>
<dbReference type="RefSeq" id="WP_396770856.1">
    <property type="nucleotide sequence ID" value="NZ_JBITLA010000012.1"/>
</dbReference>
<evidence type="ECO:0000256" key="2">
    <source>
        <dbReference type="ARBA" id="ARBA00022603"/>
    </source>
</evidence>
<dbReference type="PANTHER" id="PTHR33841:SF1">
    <property type="entry name" value="DNA METHYLTRANSFERASE A"/>
    <property type="match status" value="1"/>
</dbReference>
<feature type="domain" description="Type II methyltransferase M.TaqI-like" evidence="6">
    <location>
        <begin position="570"/>
        <end position="821"/>
    </location>
</feature>
<keyword evidence="8" id="KW-1185">Reference proteome</keyword>